<comment type="similarity">
    <text evidence="1 2">Belongs to the metallophosphoesterase superfamily. YfcE family.</text>
</comment>
<dbReference type="InterPro" id="IPR029052">
    <property type="entry name" value="Metallo-depent_PP-like"/>
</dbReference>
<dbReference type="RefSeq" id="WP_092726833.1">
    <property type="nucleotide sequence ID" value="NZ_FNGW01000007.1"/>
</dbReference>
<gene>
    <name evidence="4" type="ORF">SAMN04515677_10750</name>
</gene>
<evidence type="ECO:0000313" key="4">
    <source>
        <dbReference type="EMBL" id="SDM24061.1"/>
    </source>
</evidence>
<evidence type="ECO:0000313" key="5">
    <source>
        <dbReference type="Proteomes" id="UP000199068"/>
    </source>
</evidence>
<feature type="domain" description="Calcineurin-like phosphoesterase" evidence="3">
    <location>
        <begin position="1"/>
        <end position="146"/>
    </location>
</feature>
<evidence type="ECO:0000256" key="1">
    <source>
        <dbReference type="ARBA" id="ARBA00008950"/>
    </source>
</evidence>
<dbReference type="Proteomes" id="UP000199068">
    <property type="component" value="Unassembled WGS sequence"/>
</dbReference>
<keyword evidence="5" id="KW-1185">Reference proteome</keyword>
<dbReference type="NCBIfam" id="TIGR00040">
    <property type="entry name" value="yfcE"/>
    <property type="match status" value="1"/>
</dbReference>
<dbReference type="Pfam" id="PF12850">
    <property type="entry name" value="Metallophos_2"/>
    <property type="match status" value="1"/>
</dbReference>
<dbReference type="Gene3D" id="3.60.21.10">
    <property type="match status" value="1"/>
</dbReference>
<evidence type="ECO:0000259" key="3">
    <source>
        <dbReference type="Pfam" id="PF12850"/>
    </source>
</evidence>
<dbReference type="InterPro" id="IPR000979">
    <property type="entry name" value="Phosphodiesterase_MJ0936/Vps29"/>
</dbReference>
<evidence type="ECO:0000256" key="2">
    <source>
        <dbReference type="RuleBase" id="RU362039"/>
    </source>
</evidence>
<dbReference type="SUPFAM" id="SSF56300">
    <property type="entry name" value="Metallo-dependent phosphatases"/>
    <property type="match status" value="1"/>
</dbReference>
<sequence length="156" mass="17805">MKIGVVSDTHMMKKFIDKSIPYLKECDLIIHAGDNFSDSKYIHNETNVGIMAVKGNCDFDNVEDELLFEVEDKIIFLCHGDKYGVKYGIDEIEQKAKSVNADIVIFGHTHIPLNIEKDSILYLNPGSLSLPRRVNYKSFVIMDIKQGQINIKEIRL</sequence>
<organism evidence="4 5">
    <name type="scientific">Romboutsia lituseburensis DSM 797</name>
    <dbReference type="NCBI Taxonomy" id="1121325"/>
    <lineage>
        <taxon>Bacteria</taxon>
        <taxon>Bacillati</taxon>
        <taxon>Bacillota</taxon>
        <taxon>Clostridia</taxon>
        <taxon>Peptostreptococcales</taxon>
        <taxon>Peptostreptococcaceae</taxon>
        <taxon>Romboutsia</taxon>
    </lineage>
</organism>
<dbReference type="STRING" id="1121325.SAMN04515677_10750"/>
<dbReference type="PANTHER" id="PTHR11124">
    <property type="entry name" value="VACUOLAR SORTING PROTEIN VPS29"/>
    <property type="match status" value="1"/>
</dbReference>
<proteinExistence type="inferred from homology"/>
<reference evidence="4 5" key="1">
    <citation type="submission" date="2016-10" db="EMBL/GenBank/DDBJ databases">
        <authorList>
            <person name="de Groot N.N."/>
        </authorList>
    </citation>
    <scope>NUCLEOTIDE SEQUENCE [LARGE SCALE GENOMIC DNA]</scope>
    <source>
        <strain evidence="4 5">DSM 797</strain>
    </source>
</reference>
<comment type="cofactor">
    <cofactor evidence="2">
        <name>a divalent metal cation</name>
        <dbReference type="ChEBI" id="CHEBI:60240"/>
    </cofactor>
</comment>
<dbReference type="GO" id="GO:0046872">
    <property type="term" value="F:metal ion binding"/>
    <property type="evidence" value="ECO:0007669"/>
    <property type="project" value="UniProtKB-KW"/>
</dbReference>
<name>A0A1G9RLQ7_9FIRM</name>
<dbReference type="AlphaFoldDB" id="A0A1G9RLQ7"/>
<protein>
    <recommendedName>
        <fullName evidence="2">Phosphoesterase</fullName>
        <ecNumber evidence="2">3.1.4.-</ecNumber>
    </recommendedName>
</protein>
<keyword evidence="2" id="KW-0479">Metal-binding</keyword>
<dbReference type="InterPro" id="IPR024654">
    <property type="entry name" value="Calcineurin-like_PHP_lpxH"/>
</dbReference>
<accession>A0A1G9RLQ7</accession>
<dbReference type="GO" id="GO:0016787">
    <property type="term" value="F:hydrolase activity"/>
    <property type="evidence" value="ECO:0007669"/>
    <property type="project" value="UniProtKB-UniRule"/>
</dbReference>
<dbReference type="EC" id="3.1.4.-" evidence="2"/>
<dbReference type="EMBL" id="FNGW01000007">
    <property type="protein sequence ID" value="SDM24061.1"/>
    <property type="molecule type" value="Genomic_DNA"/>
</dbReference>